<dbReference type="AlphaFoldDB" id="A0A410RVA8"/>
<dbReference type="Proteomes" id="UP000288758">
    <property type="component" value="Chromosome"/>
</dbReference>
<evidence type="ECO:0000313" key="2">
    <source>
        <dbReference type="Proteomes" id="UP000288758"/>
    </source>
</evidence>
<organism evidence="1 2">
    <name type="scientific">Corallococcus coralloides</name>
    <name type="common">Myxococcus coralloides</name>
    <dbReference type="NCBI Taxonomy" id="184914"/>
    <lineage>
        <taxon>Bacteria</taxon>
        <taxon>Pseudomonadati</taxon>
        <taxon>Myxococcota</taxon>
        <taxon>Myxococcia</taxon>
        <taxon>Myxococcales</taxon>
        <taxon>Cystobacterineae</taxon>
        <taxon>Myxococcaceae</taxon>
        <taxon>Corallococcus</taxon>
    </lineage>
</organism>
<sequence>MTVIPFLPVTVNQASYLPDCALLFLRNLHSRLFCFFLQSFNGLICG</sequence>
<protein>
    <submittedName>
        <fullName evidence="1">Uncharacterized protein</fullName>
    </submittedName>
</protein>
<reference evidence="1 2" key="1">
    <citation type="submission" date="2018-12" db="EMBL/GenBank/DDBJ databases">
        <title>Complete Genome Sequence of the Corallopyronin A producing Myxobacterium Corallococcus coralloides B035.</title>
        <authorList>
            <person name="Bouhired S.M."/>
            <person name="Rupp O."/>
            <person name="Blom J."/>
            <person name="Schaeberle T.F."/>
            <person name="Kehraus S."/>
            <person name="Schiefer A."/>
            <person name="Pfarr K."/>
            <person name="Goesmann A."/>
            <person name="Hoerauf A."/>
            <person name="Koenig G.M."/>
        </authorList>
    </citation>
    <scope>NUCLEOTIDE SEQUENCE [LARGE SCALE GENOMIC DNA]</scope>
    <source>
        <strain evidence="1 2">B035</strain>
    </source>
</reference>
<proteinExistence type="predicted"/>
<evidence type="ECO:0000313" key="1">
    <source>
        <dbReference type="EMBL" id="QAT85792.1"/>
    </source>
</evidence>
<accession>A0A410RVA8</accession>
<gene>
    <name evidence="1" type="ORF">EJ065_4237</name>
</gene>
<dbReference type="EMBL" id="CP034669">
    <property type="protein sequence ID" value="QAT85792.1"/>
    <property type="molecule type" value="Genomic_DNA"/>
</dbReference>
<name>A0A410RVA8_CORCK</name>